<keyword evidence="11" id="KW-0276">Fatty acid metabolism</keyword>
<dbReference type="GO" id="GO:0070403">
    <property type="term" value="F:NAD+ binding"/>
    <property type="evidence" value="ECO:0007669"/>
    <property type="project" value="InterPro"/>
</dbReference>
<evidence type="ECO:0000256" key="13">
    <source>
        <dbReference type="ARBA" id="ARBA00022990"/>
    </source>
</evidence>
<evidence type="ECO:0000256" key="9">
    <source>
        <dbReference type="ARBA" id="ARBA00022679"/>
    </source>
</evidence>
<comment type="catalytic activity">
    <reaction evidence="25">
        <text>1'-[1,2-di-(9Z,12Z-octadecadienoyl)-sn-glycero-3-phospho]-3'-[1-(9Z,12Z-octadecadienoyl)-sn-glycero-3-phospho]-glycerol + (9Z,12Z)-octadecadienoyl-CoA = 1',3'-bis-[1,2-di-(9Z,12Z-octadecadienoyl)-sn-glycero-3-phospho]-glycerol + CoA</text>
        <dbReference type="Rhea" id="RHEA:43672"/>
        <dbReference type="ChEBI" id="CHEBI:57287"/>
        <dbReference type="ChEBI" id="CHEBI:57383"/>
        <dbReference type="ChEBI" id="CHEBI:83580"/>
        <dbReference type="ChEBI" id="CHEBI:83581"/>
    </reaction>
    <physiologicalReaction direction="left-to-right" evidence="25">
        <dbReference type="Rhea" id="RHEA:43673"/>
    </physiologicalReaction>
</comment>
<dbReference type="GO" id="GO:0005743">
    <property type="term" value="C:mitochondrial inner membrane"/>
    <property type="evidence" value="ECO:0007669"/>
    <property type="project" value="UniProtKB-SubCell"/>
</dbReference>
<dbReference type="GO" id="GO:0004300">
    <property type="term" value="F:enoyl-CoA hydratase activity"/>
    <property type="evidence" value="ECO:0007669"/>
    <property type="project" value="UniProtKB-EC"/>
</dbReference>
<evidence type="ECO:0000256" key="23">
    <source>
        <dbReference type="ARBA" id="ARBA00048361"/>
    </source>
</evidence>
<dbReference type="InterPro" id="IPR029045">
    <property type="entry name" value="ClpP/crotonase-like_dom_sf"/>
</dbReference>
<evidence type="ECO:0000256" key="15">
    <source>
        <dbReference type="ARBA" id="ARBA00023027"/>
    </source>
</evidence>
<evidence type="ECO:0000259" key="43">
    <source>
        <dbReference type="Pfam" id="PF02737"/>
    </source>
</evidence>
<feature type="domain" description="3-hydroxyacyl-CoA dehydrogenase C-terminal" evidence="42">
    <location>
        <begin position="544"/>
        <end position="639"/>
    </location>
</feature>
<comment type="catalytic activity">
    <reaction evidence="31">
        <text>(3S)-hydroxytetradecanoyl-CoA + NAD(+) = 3-oxotetradecanoyl-CoA + NADH + H(+)</text>
        <dbReference type="Rhea" id="RHEA:31167"/>
        <dbReference type="ChEBI" id="CHEBI:15378"/>
        <dbReference type="ChEBI" id="CHEBI:57540"/>
        <dbReference type="ChEBI" id="CHEBI:57945"/>
        <dbReference type="ChEBI" id="CHEBI:62543"/>
        <dbReference type="ChEBI" id="CHEBI:62614"/>
    </reaction>
    <physiologicalReaction direction="left-to-right" evidence="31">
        <dbReference type="Rhea" id="RHEA:31168"/>
    </physiologicalReaction>
</comment>
<evidence type="ECO:0000256" key="27">
    <source>
        <dbReference type="ARBA" id="ARBA00051215"/>
    </source>
</evidence>
<evidence type="ECO:0000256" key="34">
    <source>
        <dbReference type="ARBA" id="ARBA00052989"/>
    </source>
</evidence>
<dbReference type="Gene3D" id="3.90.226.10">
    <property type="entry name" value="2-enoyl-CoA Hydratase, Chain A, domain 1"/>
    <property type="match status" value="1"/>
</dbReference>
<keyword evidence="20" id="KW-0511">Multifunctional enzyme</keyword>
<dbReference type="GO" id="GO:0016740">
    <property type="term" value="F:transferase activity"/>
    <property type="evidence" value="ECO:0007669"/>
    <property type="project" value="UniProtKB-KW"/>
</dbReference>
<feature type="site" description="Important for long-chain enoyl-CoA hydratase activity" evidence="41">
    <location>
        <position position="172"/>
    </location>
</feature>
<evidence type="ECO:0000256" key="18">
    <source>
        <dbReference type="ARBA" id="ARBA00023136"/>
    </source>
</evidence>
<evidence type="ECO:0000256" key="36">
    <source>
        <dbReference type="ARBA" id="ARBA00066806"/>
    </source>
</evidence>
<evidence type="ECO:0000256" key="33">
    <source>
        <dbReference type="ARBA" id="ARBA00052945"/>
    </source>
</evidence>
<evidence type="ECO:0000256" key="5">
    <source>
        <dbReference type="ARBA" id="ARBA00008750"/>
    </source>
</evidence>
<evidence type="ECO:0000259" key="42">
    <source>
        <dbReference type="Pfam" id="PF00725"/>
    </source>
</evidence>
<evidence type="ECO:0000256" key="3">
    <source>
        <dbReference type="ARBA" id="ARBA00005005"/>
    </source>
</evidence>
<evidence type="ECO:0000256" key="26">
    <source>
        <dbReference type="ARBA" id="ARBA00050446"/>
    </source>
</evidence>
<dbReference type="AlphaFoldDB" id="A0AAW0XBD6"/>
<evidence type="ECO:0000256" key="2">
    <source>
        <dbReference type="ARBA" id="ARBA00004273"/>
    </source>
</evidence>
<dbReference type="InterPro" id="IPR008927">
    <property type="entry name" value="6-PGluconate_DH-like_C_sf"/>
</dbReference>
<proteinExistence type="inferred from homology"/>
<evidence type="ECO:0000256" key="10">
    <source>
        <dbReference type="ARBA" id="ARBA00022792"/>
    </source>
</evidence>
<dbReference type="Pfam" id="PF02737">
    <property type="entry name" value="3HCDH_N"/>
    <property type="match status" value="1"/>
</dbReference>
<keyword evidence="9" id="KW-0808">Transferase</keyword>
<comment type="catalytic activity">
    <reaction evidence="34">
        <text>1'-[1,2-di-(9Z,12Z-octadecadienoyl)-sn-glycero-3-phospho]-3'-[1-(9Z,12Z-octadecadienoyl)-sn-glycero-3-phospho]-glycerol + hexadecanoyl-CoA = 1'-[1,2-di-(9Z,12Z-octadecadienoyl)-sn-glycero-3-phospho]-3'-[1-(9Z,12Z-octadecadienoyl)-2-hexadecanoyl-sn-glycero-3-phospho]-glycerol + CoA</text>
        <dbReference type="Rhea" id="RHEA:43680"/>
        <dbReference type="ChEBI" id="CHEBI:57287"/>
        <dbReference type="ChEBI" id="CHEBI:57379"/>
        <dbReference type="ChEBI" id="CHEBI:83580"/>
        <dbReference type="ChEBI" id="CHEBI:83583"/>
    </reaction>
    <physiologicalReaction direction="left-to-right" evidence="34">
        <dbReference type="Rhea" id="RHEA:43681"/>
    </physiologicalReaction>
</comment>
<accession>A0AAW0XBD6</accession>
<feature type="domain" description="3-hydroxyacyl-CoA dehydrogenase NAD binding" evidence="43">
    <location>
        <begin position="364"/>
        <end position="541"/>
    </location>
</feature>
<evidence type="ECO:0000256" key="30">
    <source>
        <dbReference type="ARBA" id="ARBA00052711"/>
    </source>
</evidence>
<dbReference type="GO" id="GO:0016507">
    <property type="term" value="C:mitochondrial fatty acid beta-oxidation multienzyme complex"/>
    <property type="evidence" value="ECO:0007669"/>
    <property type="project" value="InterPro"/>
</dbReference>
<dbReference type="GO" id="GO:0006635">
    <property type="term" value="P:fatty acid beta-oxidation"/>
    <property type="evidence" value="ECO:0007669"/>
    <property type="project" value="InterPro"/>
</dbReference>
<evidence type="ECO:0000256" key="21">
    <source>
        <dbReference type="ARBA" id="ARBA00035854"/>
    </source>
</evidence>
<evidence type="ECO:0000256" key="22">
    <source>
        <dbReference type="ARBA" id="ARBA00047613"/>
    </source>
</evidence>
<keyword evidence="16" id="KW-0443">Lipid metabolism</keyword>
<dbReference type="FunFam" id="3.40.50.720:FF:000009">
    <property type="entry name" value="Fatty oxidation complex, alpha subunit"/>
    <property type="match status" value="1"/>
</dbReference>
<comment type="catalytic activity">
    <reaction evidence="22">
        <text>(3S)-hydroxyhexadecanoyl-CoA + NAD(+) = 3-oxohexadecanoyl-CoA + NADH + H(+)</text>
        <dbReference type="Rhea" id="RHEA:31159"/>
        <dbReference type="ChEBI" id="CHEBI:15378"/>
        <dbReference type="ChEBI" id="CHEBI:57349"/>
        <dbReference type="ChEBI" id="CHEBI:57540"/>
        <dbReference type="ChEBI" id="CHEBI:57945"/>
        <dbReference type="ChEBI" id="CHEBI:62613"/>
    </reaction>
    <physiologicalReaction direction="left-to-right" evidence="22">
        <dbReference type="Rhea" id="RHEA:31160"/>
    </physiologicalReaction>
</comment>
<evidence type="ECO:0000256" key="11">
    <source>
        <dbReference type="ARBA" id="ARBA00022832"/>
    </source>
</evidence>
<sequence>MASFRVVGALCRLSARRLTQFRMPMLSSRFLSTTVRAMGVHANLAVKDGVGVVTVNSPGKVNVLNEIVMDEIVKIFDEIESNADIQAAVLISGKPDCFIAGADIAMIEKCKTAKAVQDLSESCHEIFFRIERSKKPVVAAIMGPALGGGLEAAMCCHYRLAVKDKSGLGLPEVMLGLLPGGGGTQRLHKLVGVPTALDMALTGKTLTADKAKKVGLIDELVNPLGPGVGSKEDLTLAYLQEIAIKTAKNLASGDLQPKRGPKNMMDKVMNMALQYDFVKDQVFKKARSTVMKQTNGLYPSPLKILEVIRTSLDKGPKDGYAAEARAFGELAMTSESRGLIGLFHGQTECKKNRFGKPQRPAKTLAVLGAGLMGAGVAQVSIDKGFQTILKDVSNAGLARGINQVQEGLDKAVKRKKIIKLVADQYMSNLEPTVSYKCFNDCDMVIEAVFEDLAIKHRVLKEVEAHVPAHCIFASNTSSLPITDIAKGSIRPEKVIGMHYFSPVDKMQLLEIITTEKTSQDTVASAVDVGLRQGKVVIVVKDGPGFYTTRIFSTMLDSGLVLFQEGVEPKRLDMVSKAFGWPVGSATLLDEVGCDIALHVGEYLGKALGSRFGNGDINVLKEMVAAGFLGRKSGKGIYTYEPGVKERNVNEGAKEILKRYSVAPKVPLTDESIQMRMASRFINEAVLCLQEGILSSPLEGDIGAVFGLGFPPFSGGPFHFVDNYGADKLVAKMREYEAGYGISFTPCQLLLDYAADPTKKFFK</sequence>
<dbReference type="Gene3D" id="3.40.50.720">
    <property type="entry name" value="NAD(P)-binding Rossmann-like Domain"/>
    <property type="match status" value="1"/>
</dbReference>
<comment type="catalytic activity">
    <reaction evidence="29">
        <text>(3S)-hydroxyoctanoyl-CoA + NAD(+) = 3-oxooctanoyl-CoA + NADH + H(+)</text>
        <dbReference type="Rhea" id="RHEA:31195"/>
        <dbReference type="ChEBI" id="CHEBI:15378"/>
        <dbReference type="ChEBI" id="CHEBI:57540"/>
        <dbReference type="ChEBI" id="CHEBI:57945"/>
        <dbReference type="ChEBI" id="CHEBI:62617"/>
        <dbReference type="ChEBI" id="CHEBI:62619"/>
    </reaction>
    <physiologicalReaction direction="left-to-right" evidence="29">
        <dbReference type="Rhea" id="RHEA:31196"/>
    </physiologicalReaction>
</comment>
<organism evidence="44 45">
    <name type="scientific">Cherax quadricarinatus</name>
    <name type="common">Australian red claw crayfish</name>
    <dbReference type="NCBI Taxonomy" id="27406"/>
    <lineage>
        <taxon>Eukaryota</taxon>
        <taxon>Metazoa</taxon>
        <taxon>Ecdysozoa</taxon>
        <taxon>Arthropoda</taxon>
        <taxon>Crustacea</taxon>
        <taxon>Multicrustacea</taxon>
        <taxon>Malacostraca</taxon>
        <taxon>Eumalacostraca</taxon>
        <taxon>Eucarida</taxon>
        <taxon>Decapoda</taxon>
        <taxon>Pleocyemata</taxon>
        <taxon>Astacidea</taxon>
        <taxon>Parastacoidea</taxon>
        <taxon>Parastacidae</taxon>
        <taxon>Cherax</taxon>
    </lineage>
</organism>
<evidence type="ECO:0000256" key="35">
    <source>
        <dbReference type="ARBA" id="ARBA00062153"/>
    </source>
</evidence>
<evidence type="ECO:0000256" key="1">
    <source>
        <dbReference type="ARBA" id="ARBA00000469"/>
    </source>
</evidence>
<feature type="active site" description="For hydroxyacyl-coenzyme A dehydrogenase activity" evidence="40">
    <location>
        <position position="510"/>
    </location>
</feature>
<dbReference type="InterPro" id="IPR012803">
    <property type="entry name" value="Fa_ox_alpha_mit"/>
</dbReference>
<evidence type="ECO:0000256" key="6">
    <source>
        <dbReference type="ARBA" id="ARBA00012076"/>
    </source>
</evidence>
<evidence type="ECO:0000256" key="32">
    <source>
        <dbReference type="ARBA" id="ARBA00052860"/>
    </source>
</evidence>
<dbReference type="Pfam" id="PF00725">
    <property type="entry name" value="3HCDH"/>
    <property type="match status" value="1"/>
</dbReference>
<evidence type="ECO:0000256" key="17">
    <source>
        <dbReference type="ARBA" id="ARBA00023128"/>
    </source>
</evidence>
<keyword evidence="19" id="KW-0456">Lyase</keyword>
<keyword evidence="14" id="KW-0560">Oxidoreductase</keyword>
<keyword evidence="10" id="KW-0999">Mitochondrion inner membrane</keyword>
<dbReference type="SUPFAM" id="SSF51735">
    <property type="entry name" value="NAD(P)-binding Rossmann-fold domains"/>
    <property type="match status" value="1"/>
</dbReference>
<feature type="site" description="Important for long-chain enoyl-CoA hydratase activity" evidence="41">
    <location>
        <position position="151"/>
    </location>
</feature>
<dbReference type="FunFam" id="1.10.1040.50:FF:000002">
    <property type="entry name" value="Trifunctional enzyme subunit alpha, mitochondrial"/>
    <property type="match status" value="1"/>
</dbReference>
<dbReference type="InterPro" id="IPR036291">
    <property type="entry name" value="NAD(P)-bd_dom_sf"/>
</dbReference>
<dbReference type="EMBL" id="JARKIK010000030">
    <property type="protein sequence ID" value="KAK8741808.1"/>
    <property type="molecule type" value="Genomic_DNA"/>
</dbReference>
<comment type="catalytic activity">
    <reaction evidence="21">
        <text>a (3S)-3-hydroxyacyl-CoA = a (2E)-enoyl-CoA + H2O</text>
        <dbReference type="Rhea" id="RHEA:16105"/>
        <dbReference type="ChEBI" id="CHEBI:15377"/>
        <dbReference type="ChEBI" id="CHEBI:57318"/>
        <dbReference type="ChEBI" id="CHEBI:58856"/>
        <dbReference type="EC" id="4.2.1.17"/>
    </reaction>
    <physiologicalReaction direction="right-to-left" evidence="21">
        <dbReference type="Rhea" id="RHEA:16107"/>
    </physiologicalReaction>
</comment>
<protein>
    <recommendedName>
        <fullName evidence="37">Trifunctional enzyme subunit alpha, mitochondrial</fullName>
        <ecNumber evidence="36">1.1.1.211</ecNumber>
        <ecNumber evidence="6">4.2.1.17</ecNumber>
    </recommendedName>
    <alternativeName>
        <fullName evidence="38">Monolysocardiolipin acyltransferase</fullName>
    </alternativeName>
    <alternativeName>
        <fullName evidence="39">TP-alpha</fullName>
    </alternativeName>
</protein>
<dbReference type="InterPro" id="IPR006108">
    <property type="entry name" value="3HC_DH_C"/>
</dbReference>
<evidence type="ECO:0000313" key="44">
    <source>
        <dbReference type="EMBL" id="KAK8741808.1"/>
    </source>
</evidence>
<keyword evidence="45" id="KW-1185">Reference proteome</keyword>
<comment type="pathway">
    <text evidence="3">Lipid metabolism; fatty acid beta-oxidation.</text>
</comment>
<comment type="caution">
    <text evidence="44">The sequence shown here is derived from an EMBL/GenBank/DDBJ whole genome shotgun (WGS) entry which is preliminary data.</text>
</comment>
<keyword evidence="18" id="KW-0472">Membrane</keyword>
<evidence type="ECO:0000256" key="16">
    <source>
        <dbReference type="ARBA" id="ARBA00023098"/>
    </source>
</evidence>
<evidence type="ECO:0000256" key="19">
    <source>
        <dbReference type="ARBA" id="ARBA00023239"/>
    </source>
</evidence>
<evidence type="ECO:0000256" key="25">
    <source>
        <dbReference type="ARBA" id="ARBA00050222"/>
    </source>
</evidence>
<keyword evidence="15" id="KW-0520">NAD</keyword>
<comment type="catalytic activity">
    <reaction evidence="33">
        <text>(3S)-3-hydroxydodecanoyl-CoA + NAD(+) = 3-oxododecanoyl-CoA + NADH + H(+)</text>
        <dbReference type="Rhea" id="RHEA:31179"/>
        <dbReference type="ChEBI" id="CHEBI:15378"/>
        <dbReference type="ChEBI" id="CHEBI:57540"/>
        <dbReference type="ChEBI" id="CHEBI:57945"/>
        <dbReference type="ChEBI" id="CHEBI:62558"/>
        <dbReference type="ChEBI" id="CHEBI:62615"/>
    </reaction>
    <physiologicalReaction direction="left-to-right" evidence="33">
        <dbReference type="Rhea" id="RHEA:31180"/>
    </physiologicalReaction>
</comment>
<evidence type="ECO:0000256" key="39">
    <source>
        <dbReference type="ARBA" id="ARBA00083277"/>
    </source>
</evidence>
<comment type="catalytic activity">
    <reaction evidence="24">
        <text>a (3S)-3-hydroxyacyl-CoA + NAD(+) = a 3-oxoacyl-CoA + NADH + H(+)</text>
        <dbReference type="Rhea" id="RHEA:22432"/>
        <dbReference type="ChEBI" id="CHEBI:15378"/>
        <dbReference type="ChEBI" id="CHEBI:57318"/>
        <dbReference type="ChEBI" id="CHEBI:57540"/>
        <dbReference type="ChEBI" id="CHEBI:57945"/>
        <dbReference type="ChEBI" id="CHEBI:90726"/>
        <dbReference type="EC" id="1.1.1.35"/>
    </reaction>
</comment>
<dbReference type="GO" id="GO:0016509">
    <property type="term" value="F:long-chain (3S)-3-hydroxyacyl-CoA dehydrogenase (NAD+) activity"/>
    <property type="evidence" value="ECO:0007669"/>
    <property type="project" value="UniProtKB-EC"/>
</dbReference>
<dbReference type="FunFam" id="3.90.226.10:FF:000011">
    <property type="entry name" value="Fatty acid oxidation complex subunit alpha"/>
    <property type="match status" value="1"/>
</dbReference>
<dbReference type="Gene3D" id="1.10.1040.50">
    <property type="match status" value="1"/>
</dbReference>
<dbReference type="NCBIfam" id="TIGR02441">
    <property type="entry name" value="fa_ox_alpha_mit"/>
    <property type="match status" value="1"/>
</dbReference>
<comment type="similarity">
    <text evidence="5">In the N-terminal section; belongs to the enoyl-CoA hydratase/isomerase family.</text>
</comment>
<name>A0AAW0XBD6_CHEQU</name>
<evidence type="ECO:0000256" key="38">
    <source>
        <dbReference type="ARBA" id="ARBA00077617"/>
    </source>
</evidence>
<keyword evidence="13" id="KW-0007">Acetylation</keyword>
<dbReference type="PANTHER" id="PTHR43612:SF3">
    <property type="entry name" value="TRIFUNCTIONAL ENZYME SUBUNIT ALPHA, MITOCHONDRIAL"/>
    <property type="match status" value="1"/>
</dbReference>
<evidence type="ECO:0000256" key="12">
    <source>
        <dbReference type="ARBA" id="ARBA00022946"/>
    </source>
</evidence>
<dbReference type="InterPro" id="IPR006176">
    <property type="entry name" value="3-OHacyl-CoA_DH_NAD-bd"/>
</dbReference>
<comment type="catalytic activity">
    <reaction evidence="28">
        <text>(3S)-hydroxyoctanoyl-CoA = (2E)-octenoyl-CoA + H2O</text>
        <dbReference type="Rhea" id="RHEA:31199"/>
        <dbReference type="ChEBI" id="CHEBI:15377"/>
        <dbReference type="ChEBI" id="CHEBI:62242"/>
        <dbReference type="ChEBI" id="CHEBI:62617"/>
    </reaction>
    <physiologicalReaction direction="right-to-left" evidence="28">
        <dbReference type="Rhea" id="RHEA:31201"/>
    </physiologicalReaction>
</comment>
<comment type="similarity">
    <text evidence="4">In the central section; belongs to the 3-hydroxyacyl-CoA dehydrogenase family.</text>
</comment>
<dbReference type="Pfam" id="PF00378">
    <property type="entry name" value="ECH_1"/>
    <property type="match status" value="1"/>
</dbReference>
<keyword evidence="12" id="KW-0809">Transit peptide</keyword>
<dbReference type="Proteomes" id="UP001445076">
    <property type="component" value="Unassembled WGS sequence"/>
</dbReference>
<comment type="catalytic activity">
    <reaction evidence="27">
        <text>a 4-saturated-(3S)-3-hydroxyacyl-CoA = a (3E)-enoyl-CoA + H2O</text>
        <dbReference type="Rhea" id="RHEA:20724"/>
        <dbReference type="ChEBI" id="CHEBI:15377"/>
        <dbReference type="ChEBI" id="CHEBI:58521"/>
        <dbReference type="ChEBI" id="CHEBI:137480"/>
        <dbReference type="EC" id="4.2.1.17"/>
    </reaction>
    <physiologicalReaction direction="right-to-left" evidence="27">
        <dbReference type="Rhea" id="RHEA:20726"/>
    </physiologicalReaction>
</comment>
<gene>
    <name evidence="44" type="ORF">OTU49_002413</name>
</gene>
<evidence type="ECO:0000256" key="40">
    <source>
        <dbReference type="PIRSR" id="PIRSR612803-1"/>
    </source>
</evidence>
<dbReference type="InterPro" id="IPR001753">
    <property type="entry name" value="Enoyl-CoA_hydra/iso"/>
</dbReference>
<evidence type="ECO:0000256" key="7">
    <source>
        <dbReference type="ARBA" id="ARBA00022481"/>
    </source>
</evidence>
<dbReference type="CDD" id="cd06558">
    <property type="entry name" value="crotonase-like"/>
    <property type="match status" value="1"/>
</dbReference>
<evidence type="ECO:0000256" key="8">
    <source>
        <dbReference type="ARBA" id="ARBA00022553"/>
    </source>
</evidence>
<comment type="catalytic activity">
    <reaction evidence="26">
        <text>a long-chain (3S)-3-hydroxy fatty acyl-CoA + NAD(+) = a long-chain 3-oxo-fatty acyl-CoA + NADH + H(+)</text>
        <dbReference type="Rhea" id="RHEA:52656"/>
        <dbReference type="ChEBI" id="CHEBI:15378"/>
        <dbReference type="ChEBI" id="CHEBI:57540"/>
        <dbReference type="ChEBI" id="CHEBI:57945"/>
        <dbReference type="ChEBI" id="CHEBI:136757"/>
        <dbReference type="ChEBI" id="CHEBI:136758"/>
        <dbReference type="EC" id="1.1.1.211"/>
    </reaction>
    <physiologicalReaction direction="left-to-right" evidence="26">
        <dbReference type="Rhea" id="RHEA:52657"/>
    </physiologicalReaction>
</comment>
<dbReference type="SUPFAM" id="SSF52096">
    <property type="entry name" value="ClpP/crotonase"/>
    <property type="match status" value="1"/>
</dbReference>
<evidence type="ECO:0000313" key="45">
    <source>
        <dbReference type="Proteomes" id="UP001445076"/>
    </source>
</evidence>
<reference evidence="44 45" key="1">
    <citation type="journal article" date="2024" name="BMC Genomics">
        <title>Genome assembly of redclaw crayfish (Cherax quadricarinatus) provides insights into its immune adaptation and hypoxia tolerance.</title>
        <authorList>
            <person name="Liu Z."/>
            <person name="Zheng J."/>
            <person name="Li H."/>
            <person name="Fang K."/>
            <person name="Wang S."/>
            <person name="He J."/>
            <person name="Zhou D."/>
            <person name="Weng S."/>
            <person name="Chi M."/>
            <person name="Gu Z."/>
            <person name="He J."/>
            <person name="Li F."/>
            <person name="Wang M."/>
        </authorList>
    </citation>
    <scope>NUCLEOTIDE SEQUENCE [LARGE SCALE GENOMIC DNA]</scope>
    <source>
        <strain evidence="44">ZL_2023a</strain>
    </source>
</reference>
<dbReference type="EC" id="4.2.1.17" evidence="6"/>
<dbReference type="PANTHER" id="PTHR43612">
    <property type="entry name" value="TRIFUNCTIONAL ENZYME SUBUNIT ALPHA"/>
    <property type="match status" value="1"/>
</dbReference>
<evidence type="ECO:0000256" key="14">
    <source>
        <dbReference type="ARBA" id="ARBA00023002"/>
    </source>
</evidence>
<evidence type="ECO:0000256" key="31">
    <source>
        <dbReference type="ARBA" id="ARBA00052834"/>
    </source>
</evidence>
<evidence type="ECO:0000256" key="41">
    <source>
        <dbReference type="PIRSR" id="PIRSR612803-2"/>
    </source>
</evidence>
<keyword evidence="17" id="KW-0496">Mitochondrion</keyword>
<comment type="subcellular location">
    <subcellularLocation>
        <location evidence="2">Mitochondrion inner membrane</location>
    </subcellularLocation>
</comment>
<feature type="site" description="Important for hydroxyacyl-coenzyme A dehydrogenase activity" evidence="41">
    <location>
        <position position="498"/>
    </location>
</feature>
<evidence type="ECO:0000256" key="29">
    <source>
        <dbReference type="ARBA" id="ARBA00052224"/>
    </source>
</evidence>
<comment type="subunit">
    <text evidence="35">Heterotetramer of 2 alpha/HADHA and 2 beta/HADHB subunits; forms the mitochondrial trifunctional enzyme. Also purified as higher order heterooligomers including a 4 alpha/HADHA and 4 beta/HADHB heterooligomer which physiological significance remains unclear. The mitochondrial trifunctional enzyme interacts with MTLN.</text>
</comment>
<evidence type="ECO:0000256" key="24">
    <source>
        <dbReference type="ARBA" id="ARBA00049556"/>
    </source>
</evidence>
<evidence type="ECO:0000256" key="4">
    <source>
        <dbReference type="ARBA" id="ARBA00007005"/>
    </source>
</evidence>
<evidence type="ECO:0000256" key="28">
    <source>
        <dbReference type="ARBA" id="ARBA00051877"/>
    </source>
</evidence>
<evidence type="ECO:0000256" key="20">
    <source>
        <dbReference type="ARBA" id="ARBA00023268"/>
    </source>
</evidence>
<evidence type="ECO:0000256" key="37">
    <source>
        <dbReference type="ARBA" id="ARBA00068347"/>
    </source>
</evidence>
<dbReference type="EC" id="1.1.1.211" evidence="36"/>
<keyword evidence="8" id="KW-0597">Phosphoprotein</keyword>
<keyword evidence="7" id="KW-0488">Methylation</keyword>
<comment type="catalytic activity">
    <reaction evidence="1">
        <text>(3S)-hydroxyhexadecanoyl-CoA = (2E)-hexadecenoyl-CoA + H2O</text>
        <dbReference type="Rhea" id="RHEA:31163"/>
        <dbReference type="ChEBI" id="CHEBI:15377"/>
        <dbReference type="ChEBI" id="CHEBI:61526"/>
        <dbReference type="ChEBI" id="CHEBI:62613"/>
    </reaction>
    <physiologicalReaction direction="right-to-left" evidence="1">
        <dbReference type="Rhea" id="RHEA:31165"/>
    </physiologicalReaction>
</comment>
<dbReference type="InterPro" id="IPR050136">
    <property type="entry name" value="FA_oxidation_alpha_subunit"/>
</dbReference>
<dbReference type="SUPFAM" id="SSF48179">
    <property type="entry name" value="6-phosphogluconate dehydrogenase C-terminal domain-like"/>
    <property type="match status" value="2"/>
</dbReference>
<comment type="catalytic activity">
    <reaction evidence="30">
        <text>(3S)-3-hydroxydodecanoyl-CoA = (2E)-dodecenoyl-CoA + H2O</text>
        <dbReference type="Rhea" id="RHEA:31075"/>
        <dbReference type="ChEBI" id="CHEBI:15377"/>
        <dbReference type="ChEBI" id="CHEBI:57330"/>
        <dbReference type="ChEBI" id="CHEBI:62558"/>
    </reaction>
    <physiologicalReaction direction="right-to-left" evidence="30">
        <dbReference type="Rhea" id="RHEA:31077"/>
    </physiologicalReaction>
</comment>
<comment type="catalytic activity">
    <reaction evidence="32">
        <text>1'-[1,2-di-(9Z,12Z-octadecadienoyl)-sn-glycero-3-phospho]-3'-[1-(9Z,12Z-octadecadienoyl)-sn-glycero-3-phospho]-glycerol + (9Z)-octadecenoyl-CoA = 1'-[1,2-di-(9Z,12Z-octadecadienoyl)-sn-glycero-3-phospho]-3'-[1-(9Z,12Z-octadecadienoyl)-2-(9Z-octadecenoyl)-sn-glycero-3-phospho]-glycerol + CoA</text>
        <dbReference type="Rhea" id="RHEA:43676"/>
        <dbReference type="ChEBI" id="CHEBI:57287"/>
        <dbReference type="ChEBI" id="CHEBI:57387"/>
        <dbReference type="ChEBI" id="CHEBI:83580"/>
        <dbReference type="ChEBI" id="CHEBI:83582"/>
    </reaction>
    <physiologicalReaction direction="left-to-right" evidence="32">
        <dbReference type="Rhea" id="RHEA:43677"/>
    </physiologicalReaction>
</comment>
<comment type="catalytic activity">
    <reaction evidence="23">
        <text>(3S)-hydroxydecanoyl-CoA + NAD(+) = 3-oxodecanoyl-CoA + NADH + H(+)</text>
        <dbReference type="Rhea" id="RHEA:31187"/>
        <dbReference type="ChEBI" id="CHEBI:15378"/>
        <dbReference type="ChEBI" id="CHEBI:57540"/>
        <dbReference type="ChEBI" id="CHEBI:57945"/>
        <dbReference type="ChEBI" id="CHEBI:62548"/>
        <dbReference type="ChEBI" id="CHEBI:62616"/>
    </reaction>
    <physiologicalReaction direction="left-to-right" evidence="23">
        <dbReference type="Rhea" id="RHEA:31188"/>
    </physiologicalReaction>
</comment>